<gene>
    <name evidence="5" type="ORF">KHLLAP_LOCUS8387</name>
</gene>
<dbReference type="Gene3D" id="3.30.465.10">
    <property type="match status" value="2"/>
</dbReference>
<sequence>MASRTLWSLLMTIAAAGAASASALTANTSTITCHCFPEDVCWPTAAEWAAFNTTVGGRLVATVPIASVCHYDNFTNYDAAACAALRDVWDYPQTHDGSSSSPMAQFFTNGSCNPFTAPSDPCVVGALVAYAVNASSSSRAESIADYRETLKFAATRNLRLVIRNTGHDYFGKSTGPGALALWTHHLKDVDVVDYTSSYYTGKALHLGAGVEIHEATQAASAAGLLVVGGACGTVGIAGGYTQGGGHGPLASSFGLSADNVLEWEVVTAEGAHVVARPGTVYEDLYWALSGGGGGTYAAVVSVTIRAHPDMRFAGANLTIVQGSEVADDVFWGVVQTFIESAPLFANLGVYTSFALQEGIFVVSPIIAANLSAAALHSLFDPTLAALNTSGMYFDFFVDNFASYLDVYDAVEPTNNVTEYNIGGRLIPRSLVETNLTALMATLQYIVADGSGVSGISVNVSSYPLDVANSVNPVWRTSIYSFVIGSALDQYNISANIPIQEKMTNDLVPALEAITPGGGAYVNEGDFRQPDFQQVFYGDNYNTLLAIKDKYDPKDLLYGLTAVGSERWASQSDGRLCRV</sequence>
<keyword evidence="3" id="KW-0732">Signal</keyword>
<evidence type="ECO:0000256" key="3">
    <source>
        <dbReference type="SAM" id="SignalP"/>
    </source>
</evidence>
<dbReference type="InterPro" id="IPR016166">
    <property type="entry name" value="FAD-bd_PCMH"/>
</dbReference>
<feature type="domain" description="FAD-binding PCMH-type" evidence="4">
    <location>
        <begin position="130"/>
        <end position="309"/>
    </location>
</feature>
<organism evidence="5 6">
    <name type="scientific">Anthostomella pinea</name>
    <dbReference type="NCBI Taxonomy" id="933095"/>
    <lineage>
        <taxon>Eukaryota</taxon>
        <taxon>Fungi</taxon>
        <taxon>Dikarya</taxon>
        <taxon>Ascomycota</taxon>
        <taxon>Pezizomycotina</taxon>
        <taxon>Sordariomycetes</taxon>
        <taxon>Xylariomycetidae</taxon>
        <taxon>Xylariales</taxon>
        <taxon>Xylariaceae</taxon>
        <taxon>Anthostomella</taxon>
    </lineage>
</organism>
<dbReference type="Pfam" id="PF01565">
    <property type="entry name" value="FAD_binding_4"/>
    <property type="match status" value="1"/>
</dbReference>
<dbReference type="AlphaFoldDB" id="A0AAI8YHX9"/>
<dbReference type="SUPFAM" id="SSF56176">
    <property type="entry name" value="FAD-binding/transporter-associated domain-like"/>
    <property type="match status" value="1"/>
</dbReference>
<dbReference type="Pfam" id="PF08031">
    <property type="entry name" value="BBE"/>
    <property type="match status" value="1"/>
</dbReference>
<evidence type="ECO:0000313" key="6">
    <source>
        <dbReference type="Proteomes" id="UP001295740"/>
    </source>
</evidence>
<dbReference type="EMBL" id="CAUWAG010000010">
    <property type="protein sequence ID" value="CAJ2507919.1"/>
    <property type="molecule type" value="Genomic_DNA"/>
</dbReference>
<evidence type="ECO:0000256" key="2">
    <source>
        <dbReference type="ARBA" id="ARBA00023002"/>
    </source>
</evidence>
<proteinExistence type="inferred from homology"/>
<dbReference type="InterPro" id="IPR036318">
    <property type="entry name" value="FAD-bd_PCMH-like_sf"/>
</dbReference>
<dbReference type="InterPro" id="IPR050432">
    <property type="entry name" value="FAD-linked_Oxidoreductases_BP"/>
</dbReference>
<dbReference type="GO" id="GO:0071949">
    <property type="term" value="F:FAD binding"/>
    <property type="evidence" value="ECO:0007669"/>
    <property type="project" value="InterPro"/>
</dbReference>
<keyword evidence="6" id="KW-1185">Reference proteome</keyword>
<reference evidence="5" key="1">
    <citation type="submission" date="2023-10" db="EMBL/GenBank/DDBJ databases">
        <authorList>
            <person name="Hackl T."/>
        </authorList>
    </citation>
    <scope>NUCLEOTIDE SEQUENCE</scope>
</reference>
<dbReference type="PANTHER" id="PTHR13878:SF91">
    <property type="entry name" value="FAD BINDING DOMAIN PROTEIN (AFU_ORTHOLOGUE AFUA_6G12070)-RELATED"/>
    <property type="match status" value="1"/>
</dbReference>
<dbReference type="Proteomes" id="UP001295740">
    <property type="component" value="Unassembled WGS sequence"/>
</dbReference>
<feature type="chain" id="PRO_5042480494" evidence="3">
    <location>
        <begin position="22"/>
        <end position="578"/>
    </location>
</feature>
<comment type="similarity">
    <text evidence="1">Belongs to the oxygen-dependent FAD-linked oxidoreductase family.</text>
</comment>
<dbReference type="InterPro" id="IPR012951">
    <property type="entry name" value="BBE"/>
</dbReference>
<dbReference type="GO" id="GO:0016491">
    <property type="term" value="F:oxidoreductase activity"/>
    <property type="evidence" value="ECO:0007669"/>
    <property type="project" value="UniProtKB-KW"/>
</dbReference>
<accession>A0AAI8YHX9</accession>
<dbReference type="PANTHER" id="PTHR13878">
    <property type="entry name" value="GULONOLACTONE OXIDASE"/>
    <property type="match status" value="1"/>
</dbReference>
<evidence type="ECO:0000313" key="5">
    <source>
        <dbReference type="EMBL" id="CAJ2507919.1"/>
    </source>
</evidence>
<comment type="caution">
    <text evidence="5">The sequence shown here is derived from an EMBL/GenBank/DDBJ whole genome shotgun (WGS) entry which is preliminary data.</text>
</comment>
<evidence type="ECO:0000259" key="4">
    <source>
        <dbReference type="PROSITE" id="PS51387"/>
    </source>
</evidence>
<name>A0AAI8YHX9_9PEZI</name>
<dbReference type="PROSITE" id="PS51387">
    <property type="entry name" value="FAD_PCMH"/>
    <property type="match status" value="1"/>
</dbReference>
<evidence type="ECO:0000256" key="1">
    <source>
        <dbReference type="ARBA" id="ARBA00005466"/>
    </source>
</evidence>
<feature type="signal peptide" evidence="3">
    <location>
        <begin position="1"/>
        <end position="21"/>
    </location>
</feature>
<dbReference type="InterPro" id="IPR006094">
    <property type="entry name" value="Oxid_FAD_bind_N"/>
</dbReference>
<keyword evidence="2" id="KW-0560">Oxidoreductase</keyword>
<dbReference type="InterPro" id="IPR016169">
    <property type="entry name" value="FAD-bd_PCMH_sub2"/>
</dbReference>
<protein>
    <submittedName>
        <fullName evidence="5">Uu.00g091050.m01.CDS01</fullName>
    </submittedName>
</protein>